<dbReference type="RefSeq" id="WP_179493009.1">
    <property type="nucleotide sequence ID" value="NZ_JACCCW010000002.1"/>
</dbReference>
<name>A0A7Y9TUV1_9BACT</name>
<dbReference type="PANTHER" id="PTHR30203">
    <property type="entry name" value="OUTER MEMBRANE CATION EFFLUX PROTEIN"/>
    <property type="match status" value="1"/>
</dbReference>
<comment type="caution">
    <text evidence="2">The sequence shown here is derived from an EMBL/GenBank/DDBJ whole genome shotgun (WGS) entry which is preliminary data.</text>
</comment>
<dbReference type="SUPFAM" id="SSF56954">
    <property type="entry name" value="Outer membrane efflux proteins (OEP)"/>
    <property type="match status" value="1"/>
</dbReference>
<accession>A0A7Y9TUV1</accession>
<dbReference type="InterPro" id="IPR010131">
    <property type="entry name" value="MdtP/NodT-like"/>
</dbReference>
<evidence type="ECO:0000313" key="2">
    <source>
        <dbReference type="EMBL" id="NYF81163.1"/>
    </source>
</evidence>
<proteinExistence type="inferred from homology"/>
<dbReference type="Proteomes" id="UP000589520">
    <property type="component" value="Unassembled WGS sequence"/>
</dbReference>
<dbReference type="InterPro" id="IPR003423">
    <property type="entry name" value="OMP_efflux"/>
</dbReference>
<dbReference type="PANTHER" id="PTHR30203:SF24">
    <property type="entry name" value="BLR4935 PROTEIN"/>
    <property type="match status" value="1"/>
</dbReference>
<organism evidence="2 3">
    <name type="scientific">Granulicella arctica</name>
    <dbReference type="NCBI Taxonomy" id="940613"/>
    <lineage>
        <taxon>Bacteria</taxon>
        <taxon>Pseudomonadati</taxon>
        <taxon>Acidobacteriota</taxon>
        <taxon>Terriglobia</taxon>
        <taxon>Terriglobales</taxon>
        <taxon>Acidobacteriaceae</taxon>
        <taxon>Granulicella</taxon>
    </lineage>
</organism>
<protein>
    <submittedName>
        <fullName evidence="2">Cobalt-zinc-cadmium efflux system outer membrane protein</fullName>
    </submittedName>
</protein>
<dbReference type="EMBL" id="JACCCW010000002">
    <property type="protein sequence ID" value="NYF81163.1"/>
    <property type="molecule type" value="Genomic_DNA"/>
</dbReference>
<comment type="similarity">
    <text evidence="1">Belongs to the outer membrane factor (OMF) (TC 1.B.17) family.</text>
</comment>
<dbReference type="Pfam" id="PF02321">
    <property type="entry name" value="OEP"/>
    <property type="match status" value="1"/>
</dbReference>
<evidence type="ECO:0000256" key="1">
    <source>
        <dbReference type="ARBA" id="ARBA00007613"/>
    </source>
</evidence>
<sequence length="431" mass="48825">MILSNVIQKQYTGLLRLGILLLPFFAGVAYAQSSYTWDQIKTRFETANPALKADASNVDELKAEEITAYLRPNPQFTLSEDGVQIARYQGVWQPLSGVQLQPNFSYLHERDHKRELRLESAKEATGIGRSLHEDLERNLLFNLRSAFVQTLEAKAVLELAKSDLEYYDKIIEISHARYKAGDLAQIDLDRIELLRVQYESEIQTAIVNLRSQKIALLQLLNDRTAVDQFDVNGPFGFTGDLKPLNDFEQVALDARPDLRAALQSIEQAKTNHKLAVSNGSTDPTFGAWYTYNPSFNNQYDHQSLGLSVNIPLRIFDRNQGEKKRTLIDIDRNQQLTDVTRAQVFSDVDSAYEQARSNVALLVSYRDKYKDQATRVRDTVTYAYQHGGASLMDFLNAQSDYRTVQLAYLQLIGAYLTAASQLNLAVGREVIQ</sequence>
<reference evidence="2 3" key="1">
    <citation type="submission" date="2020-07" db="EMBL/GenBank/DDBJ databases">
        <title>Genomic Encyclopedia of Type Strains, Phase IV (KMG-V): Genome sequencing to study the core and pangenomes of soil and plant-associated prokaryotes.</title>
        <authorList>
            <person name="Whitman W."/>
        </authorList>
    </citation>
    <scope>NUCLEOTIDE SEQUENCE [LARGE SCALE GENOMIC DNA]</scope>
    <source>
        <strain evidence="2 3">X4EP2</strain>
    </source>
</reference>
<gene>
    <name evidence="2" type="ORF">HDF17_003483</name>
</gene>
<dbReference type="GO" id="GO:0015562">
    <property type="term" value="F:efflux transmembrane transporter activity"/>
    <property type="evidence" value="ECO:0007669"/>
    <property type="project" value="InterPro"/>
</dbReference>
<keyword evidence="3" id="KW-1185">Reference proteome</keyword>
<dbReference type="Gene3D" id="1.20.1600.10">
    <property type="entry name" value="Outer membrane efflux proteins (OEP)"/>
    <property type="match status" value="1"/>
</dbReference>
<evidence type="ECO:0000313" key="3">
    <source>
        <dbReference type="Proteomes" id="UP000589520"/>
    </source>
</evidence>
<dbReference type="AlphaFoldDB" id="A0A7Y9TUV1"/>